<dbReference type="InterPro" id="IPR040674">
    <property type="entry name" value="PvuRts1I-like_SRA"/>
</dbReference>
<name>A0ABS4YN65_9MICO</name>
<evidence type="ECO:0008006" key="5">
    <source>
        <dbReference type="Google" id="ProtNLM"/>
    </source>
</evidence>
<dbReference type="Pfam" id="PF18491">
    <property type="entry name" value="SRA"/>
    <property type="match status" value="1"/>
</dbReference>
<evidence type="ECO:0000313" key="3">
    <source>
        <dbReference type="EMBL" id="MBP2410209.1"/>
    </source>
</evidence>
<protein>
    <recommendedName>
        <fullName evidence="5">HNH endonuclease</fullName>
    </recommendedName>
</protein>
<feature type="domain" description="HNH nuclease" evidence="1">
    <location>
        <begin position="212"/>
        <end position="262"/>
    </location>
</feature>
<dbReference type="Pfam" id="PF13391">
    <property type="entry name" value="HNH_2"/>
    <property type="match status" value="1"/>
</dbReference>
<dbReference type="Proteomes" id="UP000698222">
    <property type="component" value="Unassembled WGS sequence"/>
</dbReference>
<organism evidence="3 4">
    <name type="scientific">Brachybacterium fresconis</name>
    <dbReference type="NCBI Taxonomy" id="173363"/>
    <lineage>
        <taxon>Bacteria</taxon>
        <taxon>Bacillati</taxon>
        <taxon>Actinomycetota</taxon>
        <taxon>Actinomycetes</taxon>
        <taxon>Micrococcales</taxon>
        <taxon>Dermabacteraceae</taxon>
        <taxon>Brachybacterium</taxon>
    </lineage>
</organism>
<proteinExistence type="predicted"/>
<comment type="caution">
    <text evidence="3">The sequence shown here is derived from an EMBL/GenBank/DDBJ whole genome shotgun (WGS) entry which is preliminary data.</text>
</comment>
<evidence type="ECO:0000259" key="1">
    <source>
        <dbReference type="Pfam" id="PF13391"/>
    </source>
</evidence>
<dbReference type="InterPro" id="IPR003615">
    <property type="entry name" value="HNH_nuc"/>
</dbReference>
<evidence type="ECO:0000259" key="2">
    <source>
        <dbReference type="Pfam" id="PF18491"/>
    </source>
</evidence>
<feature type="domain" description="PvuRts1 I-like SET and RING associated" evidence="2">
    <location>
        <begin position="8"/>
        <end position="136"/>
    </location>
</feature>
<accession>A0ABS4YN65</accession>
<dbReference type="EMBL" id="JAGIOC010000001">
    <property type="protein sequence ID" value="MBP2410209.1"/>
    <property type="molecule type" value="Genomic_DNA"/>
</dbReference>
<reference evidence="3 4" key="1">
    <citation type="submission" date="2021-03" db="EMBL/GenBank/DDBJ databases">
        <title>Sequencing the genomes of 1000 actinobacteria strains.</title>
        <authorList>
            <person name="Klenk H.-P."/>
        </authorList>
    </citation>
    <scope>NUCLEOTIDE SEQUENCE [LARGE SCALE GENOMIC DNA]</scope>
    <source>
        <strain evidence="3 4">DSM 14564</strain>
    </source>
</reference>
<evidence type="ECO:0000313" key="4">
    <source>
        <dbReference type="Proteomes" id="UP000698222"/>
    </source>
</evidence>
<gene>
    <name evidence="3" type="ORF">JOF44_003112</name>
</gene>
<dbReference type="RefSeq" id="WP_209893482.1">
    <property type="nucleotide sequence ID" value="NZ_BAAAJV010000040.1"/>
</dbReference>
<keyword evidence="4" id="KW-1185">Reference proteome</keyword>
<sequence length="314" mass="35827">MAITIQHLLERGELSIDDDITFHTHVEVARLFGRDYKGHQQATIRLDEHTDVWFPKLFPNRDWLNELSPQGTEITMRPADGGQYSHRMASTRREDVITFGKETRTGDYRFCGVFRFNPHLSSAARWVFDRIATTVTFDGNGGHGFEERTLRAGQEDLTAESAPVDLDLIESFDRRVDEGRFAVEDREVVARTRGSAQRTFATRVKRNYEWTCAVTGIRTPEFLVASHIVPWSEDPSIRLDPSNGICLSTFVDRAFDAGFLSITPTGMTRVRWENCGEDPSLHADLARLDAITLARPRDDVPDPEKLRRRLELGY</sequence>